<dbReference type="AlphaFoldDB" id="A0A8I6R725"/>
<dbReference type="Proteomes" id="UP000494040">
    <property type="component" value="Unassembled WGS sequence"/>
</dbReference>
<feature type="compositionally biased region" description="Basic residues" evidence="1">
    <location>
        <begin position="752"/>
        <end position="763"/>
    </location>
</feature>
<evidence type="ECO:0000313" key="3">
    <source>
        <dbReference type="Proteomes" id="UP000494040"/>
    </source>
</evidence>
<feature type="region of interest" description="Disordered" evidence="1">
    <location>
        <begin position="174"/>
        <end position="196"/>
    </location>
</feature>
<dbReference type="GeneID" id="106661207"/>
<dbReference type="KEGG" id="clec:106661207"/>
<feature type="compositionally biased region" description="Low complexity" evidence="1">
    <location>
        <begin position="26"/>
        <end position="37"/>
    </location>
</feature>
<sequence>MDYPRNNEENNLNTNPNSGRGENHVPPNESPNINNNNLGQERSFERVHPRYIRRENGPLHEIQNDSASYMINASPGRLNIGPAISSENTISNQNDTLDNISSSFENINSEFPCLSDNISAQPGSSSNEYQSRIVWKSLSSPARNRRSKKLATVNRSDTMPIGSLKSTCMNMAPSVIEGPSSNRIERPQPDNEPRYNSESDLVQIFYQDQSPEDSDSNQSLVTNGLRELTARSSLESARNNCREADGTNGLEEVLNLMSHDRLYVLSSGGLRSSPSDVQGTQPDNAAQSLDEYNLPQKWDTVKNQINLEKTTHSDPSPGRVSPKEQKKSLTDASDSSIKYLNQLKAARMLLPDYLPGPTPELEDPLNLKSIFSSETYDGNSEGIMITDEDLKAANVENVCPLDAQPLLESKEKKTKNGIWFYLNQICSNLGNTSEGFSTNFRIARSEIAMPRFPEWDNVNFNETYEDLFQEDEQLELIATRSEPLLKKNVRALLSHMRQVNIDYNERLEDNDSESLNQDQNVYYAFTASDRKGFGQACGAPLPPGPKKETGNKTDCEKNRNISNFNVQNLNLILQKLRTCGCGLAHCFGFHKRSEKYLGSLGQSRISARKAHGNKGDDTAPQDNRQGINTILPTVTTVVREEIIDIKDAHDEKKQRHCKCGGNKQLQISRKHESRHISDKRKHNDKFVIKKTGICENSSCPYMEKTKTGITSFDTEVREILREKPKHRELPLKGKKDKRHRLEKGKFKLKGFKAERKRGRGHKDRSKEGRGKVVDGDHVEEEHTNDDEDIAEGEEEDMSYDYYGCGDNNFQEWRLRDKLEDKLKLDCLLQQYFSLRIEYDSQNQNIMKIIQQKMDLFHQIRAVRNFKLTLSLCLGPLVCRVMYHRDVMKWATRGQFPSVFEILNFEFSSFMHLFLHEINELKREDYRSITVMLAIATHMSKTHDGLMLLLHNGHARSLVVNILRGLPYLTHFRLEAAKRAILLLLYNLCTDPYGLLLLQNEKSIMNEVENYVLSDLDYDKKVFGLKFLDLLTKRVLNRDILIRILPFVPKYAITSDSCDADFPEIRLLAAKVLRNIIKAKAKILLNEKMRLSSLDSRRRDYFPYEHCAFINKRLKKQAC</sequence>
<feature type="region of interest" description="Disordered" evidence="1">
    <location>
        <begin position="1"/>
        <end position="42"/>
    </location>
</feature>
<dbReference type="RefSeq" id="XP_014239949.1">
    <property type="nucleotide sequence ID" value="XM_014384463.2"/>
</dbReference>
<reference evidence="2" key="1">
    <citation type="submission" date="2022-01" db="UniProtKB">
        <authorList>
            <consortium name="EnsemblMetazoa"/>
        </authorList>
    </citation>
    <scope>IDENTIFICATION</scope>
</reference>
<feature type="region of interest" description="Disordered" evidence="1">
    <location>
        <begin position="309"/>
        <end position="333"/>
    </location>
</feature>
<name>A0A8I6R725_CIMLE</name>
<evidence type="ECO:0000313" key="2">
    <source>
        <dbReference type="EnsemblMetazoa" id="XP_014239949.1"/>
    </source>
</evidence>
<dbReference type="EnsemblMetazoa" id="XM_014384463.2">
    <property type="protein sequence ID" value="XP_014239949.1"/>
    <property type="gene ID" value="LOC106661207"/>
</dbReference>
<feature type="region of interest" description="Disordered" evidence="1">
    <location>
        <begin position="752"/>
        <end position="790"/>
    </location>
</feature>
<proteinExistence type="predicted"/>
<feature type="compositionally biased region" description="Basic and acidic residues" evidence="1">
    <location>
        <begin position="764"/>
        <end position="781"/>
    </location>
</feature>
<keyword evidence="3" id="KW-1185">Reference proteome</keyword>
<accession>A0A8I6R725</accession>
<feature type="compositionally biased region" description="Basic and acidic residues" evidence="1">
    <location>
        <begin position="183"/>
        <end position="196"/>
    </location>
</feature>
<protein>
    <submittedName>
        <fullName evidence="2">Uncharacterized protein</fullName>
    </submittedName>
</protein>
<organism evidence="2 3">
    <name type="scientific">Cimex lectularius</name>
    <name type="common">Bed bug</name>
    <name type="synonym">Acanthia lectularia</name>
    <dbReference type="NCBI Taxonomy" id="79782"/>
    <lineage>
        <taxon>Eukaryota</taxon>
        <taxon>Metazoa</taxon>
        <taxon>Ecdysozoa</taxon>
        <taxon>Arthropoda</taxon>
        <taxon>Hexapoda</taxon>
        <taxon>Insecta</taxon>
        <taxon>Pterygota</taxon>
        <taxon>Neoptera</taxon>
        <taxon>Paraneoptera</taxon>
        <taxon>Hemiptera</taxon>
        <taxon>Heteroptera</taxon>
        <taxon>Panheteroptera</taxon>
        <taxon>Cimicomorpha</taxon>
        <taxon>Cimicidae</taxon>
        <taxon>Cimex</taxon>
    </lineage>
</organism>
<evidence type="ECO:0000256" key="1">
    <source>
        <dbReference type="SAM" id="MobiDB-lite"/>
    </source>
</evidence>